<dbReference type="Gene3D" id="3.40.980.10">
    <property type="entry name" value="MoaB/Mog-like domain"/>
    <property type="match status" value="1"/>
</dbReference>
<evidence type="ECO:0000256" key="4">
    <source>
        <dbReference type="ARBA" id="ARBA00023150"/>
    </source>
</evidence>
<dbReference type="PIRSF" id="PIRSF006443">
    <property type="entry name" value="MoaB"/>
    <property type="match status" value="1"/>
</dbReference>
<dbReference type="InterPro" id="IPR001453">
    <property type="entry name" value="MoaB/Mog_dom"/>
</dbReference>
<sequence>MTQKPHPDAPGITINCAVVTVSDTRTPETDKSGQLIQQLLTDTNHTVLAYVIIPDEPAQIQAQIEFLSQKGNLDAVIFNGGTGIAPRDNTYDAMEKLLEKTLPGFGEIFRYLSYQEIGSRAIASRAVAGVYQNKLIFSLPGSSNAVRLGMEKLIIPELPHLVSQMRK</sequence>
<dbReference type="SMART" id="SM00852">
    <property type="entry name" value="MoCF_biosynth"/>
    <property type="match status" value="1"/>
</dbReference>
<reference evidence="7 8" key="1">
    <citation type="journal article" date="2020" name="ISME J.">
        <title>Comparative genomics reveals insights into cyanobacterial evolution and habitat adaptation.</title>
        <authorList>
            <person name="Chen M.Y."/>
            <person name="Teng W.K."/>
            <person name="Zhao L."/>
            <person name="Hu C.X."/>
            <person name="Zhou Y.K."/>
            <person name="Han B.P."/>
            <person name="Song L.R."/>
            <person name="Shu W.S."/>
        </authorList>
    </citation>
    <scope>NUCLEOTIDE SEQUENCE [LARGE SCALE GENOMIC DNA]</scope>
    <source>
        <strain evidence="7 8">FACHB-119</strain>
    </source>
</reference>
<accession>A0ABR8D5K0</accession>
<evidence type="ECO:0000256" key="2">
    <source>
        <dbReference type="ARBA" id="ARBA00006112"/>
    </source>
</evidence>
<comment type="function">
    <text evidence="5">May be involved in the biosynthesis of molybdopterin.</text>
</comment>
<keyword evidence="8" id="KW-1185">Reference proteome</keyword>
<evidence type="ECO:0000256" key="1">
    <source>
        <dbReference type="ARBA" id="ARBA00005046"/>
    </source>
</evidence>
<comment type="caution">
    <text evidence="7">The sequence shown here is derived from an EMBL/GenBank/DDBJ whole genome shotgun (WGS) entry which is preliminary data.</text>
</comment>
<evidence type="ECO:0000256" key="5">
    <source>
        <dbReference type="PIRNR" id="PIRNR006443"/>
    </source>
</evidence>
<proteinExistence type="inferred from homology"/>
<protein>
    <recommendedName>
        <fullName evidence="3 5">Molybdenum cofactor biosynthesis protein B</fullName>
    </recommendedName>
</protein>
<dbReference type="Proteomes" id="UP000661112">
    <property type="component" value="Unassembled WGS sequence"/>
</dbReference>
<evidence type="ECO:0000313" key="7">
    <source>
        <dbReference type="EMBL" id="MBD2502410.1"/>
    </source>
</evidence>
<dbReference type="PROSITE" id="PS01078">
    <property type="entry name" value="MOCF_BIOSYNTHESIS_1"/>
    <property type="match status" value="1"/>
</dbReference>
<evidence type="ECO:0000256" key="3">
    <source>
        <dbReference type="ARBA" id="ARBA00015262"/>
    </source>
</evidence>
<evidence type="ECO:0000313" key="8">
    <source>
        <dbReference type="Proteomes" id="UP000661112"/>
    </source>
</evidence>
<dbReference type="SUPFAM" id="SSF53218">
    <property type="entry name" value="Molybdenum cofactor biosynthesis proteins"/>
    <property type="match status" value="1"/>
</dbReference>
<organism evidence="7 8">
    <name type="scientific">Anabaena azotica FACHB-119</name>
    <dbReference type="NCBI Taxonomy" id="947527"/>
    <lineage>
        <taxon>Bacteria</taxon>
        <taxon>Bacillati</taxon>
        <taxon>Cyanobacteriota</taxon>
        <taxon>Cyanophyceae</taxon>
        <taxon>Nostocales</taxon>
        <taxon>Nostocaceae</taxon>
        <taxon>Anabaena</taxon>
        <taxon>Anabaena azotica</taxon>
    </lineage>
</organism>
<dbReference type="InterPro" id="IPR008284">
    <property type="entry name" value="MoCF_biosynth_CS"/>
</dbReference>
<dbReference type="RefSeq" id="WP_190474646.1">
    <property type="nucleotide sequence ID" value="NZ_JACJSG010000023.1"/>
</dbReference>
<dbReference type="PANTHER" id="PTHR43232:SF2">
    <property type="entry name" value="MOLYBDENUM COFACTOR BIOSYNTHESIS PROTEIN B"/>
    <property type="match status" value="1"/>
</dbReference>
<dbReference type="CDD" id="cd00886">
    <property type="entry name" value="MogA_MoaB"/>
    <property type="match status" value="1"/>
</dbReference>
<dbReference type="NCBIfam" id="TIGR00177">
    <property type="entry name" value="molyb_syn"/>
    <property type="match status" value="1"/>
</dbReference>
<comment type="pathway">
    <text evidence="1 5">Cofactor biosynthesis; molybdopterin biosynthesis.</text>
</comment>
<name>A0ABR8D5K0_9NOST</name>
<dbReference type="InterPro" id="IPR012245">
    <property type="entry name" value="MoaB"/>
</dbReference>
<dbReference type="EMBL" id="JACJSG010000023">
    <property type="protein sequence ID" value="MBD2502410.1"/>
    <property type="molecule type" value="Genomic_DNA"/>
</dbReference>
<dbReference type="InterPro" id="IPR036425">
    <property type="entry name" value="MoaB/Mog-like_dom_sf"/>
</dbReference>
<comment type="similarity">
    <text evidence="2 5">Belongs to the MoaB/Mog family.</text>
</comment>
<dbReference type="Pfam" id="PF00994">
    <property type="entry name" value="MoCF_biosynth"/>
    <property type="match status" value="1"/>
</dbReference>
<keyword evidence="4 5" id="KW-0501">Molybdenum cofactor biosynthesis</keyword>
<gene>
    <name evidence="7" type="ORF">H6G83_17640</name>
</gene>
<dbReference type="PANTHER" id="PTHR43232">
    <property type="entry name" value="MOLYBDENUM COFACTOR BIOSYNTHESIS PROTEIN B"/>
    <property type="match status" value="1"/>
</dbReference>
<feature type="domain" description="MoaB/Mog" evidence="6">
    <location>
        <begin position="17"/>
        <end position="161"/>
    </location>
</feature>
<evidence type="ECO:0000259" key="6">
    <source>
        <dbReference type="SMART" id="SM00852"/>
    </source>
</evidence>